<dbReference type="SUPFAM" id="SSF49777">
    <property type="entry name" value="PEBP-like"/>
    <property type="match status" value="1"/>
</dbReference>
<sequence length="169" mass="18580">MKINVPLVNGHLGDKYTKHAANDQKLNHVPFISFPIEISDVPKNAQSLSLVMLDWDSIPVCGFAYIHWVAANIDPKTTLIPENASHEDLIPLTHGNNSTAGPLAGPMDPTISQRYLGPTPPNQDHNYQLTLYALDTKLPLNDGFWLNKMQAAMKGHVLAKASVELPVLK</sequence>
<dbReference type="CDD" id="cd00865">
    <property type="entry name" value="PEBP_bact_arch"/>
    <property type="match status" value="1"/>
</dbReference>
<proteinExistence type="predicted"/>
<keyword evidence="1" id="KW-0649">Protein kinase inhibitor</keyword>
<dbReference type="EMBL" id="JAWMWH010000001">
    <property type="protein sequence ID" value="MEJ6399710.1"/>
    <property type="molecule type" value="Genomic_DNA"/>
</dbReference>
<reference evidence="1 2" key="1">
    <citation type="submission" date="2023-10" db="EMBL/GenBank/DDBJ databases">
        <title>Nicoliella lavandulae sp. nov. isolated from Lavandula angustifolia flowers.</title>
        <authorList>
            <person name="Alcantara C."/>
            <person name="Zuniga M."/>
            <person name="Landete J.M."/>
            <person name="Monedero V."/>
        </authorList>
    </citation>
    <scope>NUCLEOTIDE SEQUENCE [LARGE SCALE GENOMIC DNA]</scope>
    <source>
        <strain evidence="1 2">Es01</strain>
    </source>
</reference>
<dbReference type="Pfam" id="PF01161">
    <property type="entry name" value="PBP"/>
    <property type="match status" value="1"/>
</dbReference>
<dbReference type="RefSeq" id="WP_339959553.1">
    <property type="nucleotide sequence ID" value="NZ_JAWMWH010000001.1"/>
</dbReference>
<organism evidence="1 2">
    <name type="scientific">Nicoliella lavandulae</name>
    <dbReference type="NCBI Taxonomy" id="3082954"/>
    <lineage>
        <taxon>Bacteria</taxon>
        <taxon>Bacillati</taxon>
        <taxon>Bacillota</taxon>
        <taxon>Bacilli</taxon>
        <taxon>Lactobacillales</taxon>
        <taxon>Lactobacillaceae</taxon>
        <taxon>Nicoliella</taxon>
    </lineage>
</organism>
<keyword evidence="2" id="KW-1185">Reference proteome</keyword>
<evidence type="ECO:0000313" key="1">
    <source>
        <dbReference type="EMBL" id="MEJ6399710.1"/>
    </source>
</evidence>
<comment type="caution">
    <text evidence="1">The sequence shown here is derived from an EMBL/GenBank/DDBJ whole genome shotgun (WGS) entry which is preliminary data.</text>
</comment>
<dbReference type="NCBIfam" id="TIGR00481">
    <property type="entry name" value="YbhB/YbcL family Raf kinase inhibitor-like protein"/>
    <property type="match status" value="1"/>
</dbReference>
<dbReference type="InterPro" id="IPR005247">
    <property type="entry name" value="YbhB_YbcL/LppC-like"/>
</dbReference>
<dbReference type="InterPro" id="IPR008914">
    <property type="entry name" value="PEBP"/>
</dbReference>
<evidence type="ECO:0000313" key="2">
    <source>
        <dbReference type="Proteomes" id="UP001370590"/>
    </source>
</evidence>
<protein>
    <submittedName>
        <fullName evidence="1">YbhB/YbcL family Raf kinase inhibitor-like protein</fullName>
    </submittedName>
</protein>
<dbReference type="GO" id="GO:0004860">
    <property type="term" value="F:protein kinase inhibitor activity"/>
    <property type="evidence" value="ECO:0007669"/>
    <property type="project" value="UniProtKB-KW"/>
</dbReference>
<dbReference type="Gene3D" id="3.90.280.10">
    <property type="entry name" value="PEBP-like"/>
    <property type="match status" value="1"/>
</dbReference>
<gene>
    <name evidence="1" type="ORF">R4146_00720</name>
</gene>
<dbReference type="InterPro" id="IPR036610">
    <property type="entry name" value="PEBP-like_sf"/>
</dbReference>
<dbReference type="PANTHER" id="PTHR30289">
    <property type="entry name" value="UNCHARACTERIZED PROTEIN YBCL-RELATED"/>
    <property type="match status" value="1"/>
</dbReference>
<accession>A0ABU8SIH3</accession>
<dbReference type="PANTHER" id="PTHR30289:SF1">
    <property type="entry name" value="PEBP (PHOSPHATIDYLETHANOLAMINE-BINDING PROTEIN) FAMILY PROTEIN"/>
    <property type="match status" value="1"/>
</dbReference>
<dbReference type="Proteomes" id="UP001370590">
    <property type="component" value="Unassembled WGS sequence"/>
</dbReference>
<name>A0ABU8SIH3_9LACO</name>